<accession>X1N905</accession>
<comment type="caution">
    <text evidence="1">The sequence shown here is derived from an EMBL/GenBank/DDBJ whole genome shotgun (WGS) entry which is preliminary data.</text>
</comment>
<dbReference type="EMBL" id="BARV01026366">
    <property type="protein sequence ID" value="GAI40093.1"/>
    <property type="molecule type" value="Genomic_DNA"/>
</dbReference>
<name>X1N905_9ZZZZ</name>
<organism evidence="1">
    <name type="scientific">marine sediment metagenome</name>
    <dbReference type="NCBI Taxonomy" id="412755"/>
    <lineage>
        <taxon>unclassified sequences</taxon>
        <taxon>metagenomes</taxon>
        <taxon>ecological metagenomes</taxon>
    </lineage>
</organism>
<proteinExistence type="predicted"/>
<feature type="non-terminal residue" evidence="1">
    <location>
        <position position="116"/>
    </location>
</feature>
<sequence length="116" mass="13009">MPFSLGELMEMLTGPMHTLRSGEISVLRGGREILHLNMEDKRIGIDLQDIQPIRDLLNLLNLKKLKQLKGVAEKLRKDGLTVTVSHKGDLALKLGAEANPRFAFKVNFYLKSAEIT</sequence>
<dbReference type="AlphaFoldDB" id="X1N905"/>
<protein>
    <submittedName>
        <fullName evidence="1">Uncharacterized protein</fullName>
    </submittedName>
</protein>
<gene>
    <name evidence="1" type="ORF">S06H3_42611</name>
</gene>
<evidence type="ECO:0000313" key="1">
    <source>
        <dbReference type="EMBL" id="GAI40093.1"/>
    </source>
</evidence>
<reference evidence="1" key="1">
    <citation type="journal article" date="2014" name="Front. Microbiol.">
        <title>High frequency of phylogenetically diverse reductive dehalogenase-homologous genes in deep subseafloor sedimentary metagenomes.</title>
        <authorList>
            <person name="Kawai M."/>
            <person name="Futagami T."/>
            <person name="Toyoda A."/>
            <person name="Takaki Y."/>
            <person name="Nishi S."/>
            <person name="Hori S."/>
            <person name="Arai W."/>
            <person name="Tsubouchi T."/>
            <person name="Morono Y."/>
            <person name="Uchiyama I."/>
            <person name="Ito T."/>
            <person name="Fujiyama A."/>
            <person name="Inagaki F."/>
            <person name="Takami H."/>
        </authorList>
    </citation>
    <scope>NUCLEOTIDE SEQUENCE</scope>
    <source>
        <strain evidence="1">Expedition CK06-06</strain>
    </source>
</reference>